<keyword evidence="2" id="KW-1185">Reference proteome</keyword>
<accession>A0A4S2F4E8</accession>
<dbReference type="AlphaFoldDB" id="A0A4S2F4E8"/>
<evidence type="ECO:0000313" key="2">
    <source>
        <dbReference type="Proteomes" id="UP000310263"/>
    </source>
</evidence>
<protein>
    <recommendedName>
        <fullName evidence="3">Carbohydrate-binding domain-containing protein</fullName>
    </recommendedName>
</protein>
<dbReference type="Pfam" id="PF18889">
    <property type="entry name" value="Beta_helix_3"/>
    <property type="match status" value="2"/>
</dbReference>
<proteinExistence type="predicted"/>
<gene>
    <name evidence="1" type="ORF">E5334_05375</name>
</gene>
<dbReference type="RefSeq" id="WP_136012584.1">
    <property type="nucleotide sequence ID" value="NZ_SRYE01000003.1"/>
</dbReference>
<organism evidence="1 2">
    <name type="scientific">Muricaecibacterium torontonense</name>
    <dbReference type="NCBI Taxonomy" id="3032871"/>
    <lineage>
        <taxon>Bacteria</taxon>
        <taxon>Bacillati</taxon>
        <taxon>Actinomycetota</taxon>
        <taxon>Coriobacteriia</taxon>
        <taxon>Coriobacteriales</taxon>
        <taxon>Atopobiaceae</taxon>
        <taxon>Muricaecibacterium</taxon>
    </lineage>
</organism>
<dbReference type="Proteomes" id="UP000310263">
    <property type="component" value="Unassembled WGS sequence"/>
</dbReference>
<reference evidence="1 2" key="1">
    <citation type="submission" date="2019-04" db="EMBL/GenBank/DDBJ databases">
        <title>Microbes associate with the intestines of laboratory mice.</title>
        <authorList>
            <person name="Navarre W."/>
            <person name="Wong E."/>
            <person name="Huang K."/>
            <person name="Tropini C."/>
            <person name="Ng K."/>
            <person name="Yu B."/>
        </authorList>
    </citation>
    <scope>NUCLEOTIDE SEQUENCE [LARGE SCALE GENOMIC DNA]</scope>
    <source>
        <strain evidence="1 2">NM07_P-09</strain>
    </source>
</reference>
<dbReference type="EMBL" id="SRYE01000003">
    <property type="protein sequence ID" value="TGY62101.1"/>
    <property type="molecule type" value="Genomic_DNA"/>
</dbReference>
<sequence length="193" mass="18764">MVDGSVDIIDTITVEGDVRLILCDGAKLTTKNICVNEDNTFSVYGQSGNTGSLTSRISHNTAPGIGGGRFKNGGNINLYGGIVYAQRGKEGAGIGGNASCGHGGTVRIYGGTVTAVGGTENGAGIGGGGWDQSYTKGPYGGNGADVVVRGGIVTATGGGSAPSIGAGGSSNNHGSFSTGENGSAVIFASALGD</sequence>
<name>A0A4S2F4E8_9ACTN</name>
<evidence type="ECO:0000313" key="1">
    <source>
        <dbReference type="EMBL" id="TGY62101.1"/>
    </source>
</evidence>
<comment type="caution">
    <text evidence="1">The sequence shown here is derived from an EMBL/GenBank/DDBJ whole genome shotgun (WGS) entry which is preliminary data.</text>
</comment>
<evidence type="ECO:0008006" key="3">
    <source>
        <dbReference type="Google" id="ProtNLM"/>
    </source>
</evidence>